<dbReference type="SUPFAM" id="SSF51905">
    <property type="entry name" value="FAD/NAD(P)-binding domain"/>
    <property type="match status" value="1"/>
</dbReference>
<dbReference type="GO" id="GO:0033765">
    <property type="term" value="F:steroid dehydrogenase activity, acting on the CH-CH group of donors"/>
    <property type="evidence" value="ECO:0007669"/>
    <property type="project" value="UniProtKB-ARBA"/>
</dbReference>
<comment type="cofactor">
    <cofactor evidence="1">
        <name>FAD</name>
        <dbReference type="ChEBI" id="CHEBI:57692"/>
    </cofactor>
</comment>
<dbReference type="AlphaFoldDB" id="A0A1E3SE08"/>
<dbReference type="Gene3D" id="3.50.50.60">
    <property type="entry name" value="FAD/NAD(P)-binding domain"/>
    <property type="match status" value="1"/>
</dbReference>
<feature type="domain" description="FAD-dependent oxidoreductase 2 FAD-binding" evidence="6">
    <location>
        <begin position="1"/>
        <end position="232"/>
    </location>
</feature>
<evidence type="ECO:0000256" key="5">
    <source>
        <dbReference type="SAM" id="MobiDB-lite"/>
    </source>
</evidence>
<dbReference type="STRING" id="28445.BHQ20_13485"/>
<reference evidence="7 8" key="1">
    <citation type="submission" date="2017-02" db="EMBL/GenBank/DDBJ databases">
        <title>The new phylogeny of genus Mycobacterium.</title>
        <authorList>
            <person name="Tortoli E."/>
            <person name="Trovato A."/>
            <person name="Cirillo D.M."/>
        </authorList>
    </citation>
    <scope>NUCLEOTIDE SEQUENCE [LARGE SCALE GENOMIC DNA]</scope>
    <source>
        <strain evidence="7 8">DSM 44049</strain>
    </source>
</reference>
<comment type="caution">
    <text evidence="7">The sequence shown here is derived from an EMBL/GenBank/DDBJ whole genome shotgun (WGS) entry which is preliminary data.</text>
</comment>
<keyword evidence="2" id="KW-0285">Flavoprotein</keyword>
<dbReference type="InterPro" id="IPR027477">
    <property type="entry name" value="Succ_DH/fumarate_Rdtase_cat_sf"/>
</dbReference>
<evidence type="ECO:0000256" key="3">
    <source>
        <dbReference type="ARBA" id="ARBA00022827"/>
    </source>
</evidence>
<name>A0A1E3SE08_MYCIE</name>
<evidence type="ECO:0000256" key="1">
    <source>
        <dbReference type="ARBA" id="ARBA00001974"/>
    </source>
</evidence>
<dbReference type="InterPro" id="IPR050315">
    <property type="entry name" value="FAD-oxidoreductase_2"/>
</dbReference>
<dbReference type="RefSeq" id="WP_069419646.1">
    <property type="nucleotide sequence ID" value="NZ_CBCRZH010000043.1"/>
</dbReference>
<feature type="compositionally biased region" description="Basic and acidic residues" evidence="5">
    <location>
        <begin position="141"/>
        <end position="161"/>
    </location>
</feature>
<keyword evidence="3" id="KW-0274">FAD</keyword>
<dbReference type="GO" id="GO:0008202">
    <property type="term" value="P:steroid metabolic process"/>
    <property type="evidence" value="ECO:0007669"/>
    <property type="project" value="UniProtKB-ARBA"/>
</dbReference>
<accession>A0A1E3SE08</accession>
<evidence type="ECO:0000256" key="4">
    <source>
        <dbReference type="ARBA" id="ARBA00023002"/>
    </source>
</evidence>
<dbReference type="PANTHER" id="PTHR43400">
    <property type="entry name" value="FUMARATE REDUCTASE"/>
    <property type="match status" value="1"/>
</dbReference>
<dbReference type="SUPFAM" id="SSF56425">
    <property type="entry name" value="Succinate dehydrogenase/fumarate reductase flavoprotein, catalytic domain"/>
    <property type="match status" value="1"/>
</dbReference>
<protein>
    <recommendedName>
        <fullName evidence="6">FAD-dependent oxidoreductase 2 FAD-binding domain-containing protein</fullName>
    </recommendedName>
</protein>
<sequence length="259" mass="28033">MDNCWWTPAVLPPGEPTAWVLVIEKSLPWSFFVDRDGRRFVNEASNYNNIGKAMYAAHAQTGKAIPAWMIFDAKYRKKFPIGPIEPGMLQPDSRVAQRLRPGRGWLHKADTLASLATDIDVPVANLEQTVQRFNEFASRGTDPDFHRGETLNDVHYTDPRVKPNPSLGPVDTAPFYAVQVVPGDLGTKSGLRTDTSGRVLDAVGHPIADLYAAGNTTVSVMGPSYPGAGGTLAPAMTFAFLAIEAMAADVVPAPSTQEV</sequence>
<dbReference type="InterPro" id="IPR003953">
    <property type="entry name" value="FAD-dep_OxRdtase_2_FAD-bd"/>
</dbReference>
<dbReference type="Proteomes" id="UP000192739">
    <property type="component" value="Unassembled WGS sequence"/>
</dbReference>
<feature type="region of interest" description="Disordered" evidence="5">
    <location>
        <begin position="138"/>
        <end position="168"/>
    </location>
</feature>
<evidence type="ECO:0000259" key="6">
    <source>
        <dbReference type="Pfam" id="PF00890"/>
    </source>
</evidence>
<evidence type="ECO:0000313" key="8">
    <source>
        <dbReference type="Proteomes" id="UP000192739"/>
    </source>
</evidence>
<keyword evidence="4" id="KW-0560">Oxidoreductase</keyword>
<dbReference type="Pfam" id="PF00890">
    <property type="entry name" value="FAD_binding_2"/>
    <property type="match status" value="1"/>
</dbReference>
<proteinExistence type="predicted"/>
<keyword evidence="8" id="KW-1185">Reference proteome</keyword>
<gene>
    <name evidence="7" type="ORF">BST27_17275</name>
</gene>
<organism evidence="7 8">
    <name type="scientific">Mycobacterium intermedium</name>
    <dbReference type="NCBI Taxonomy" id="28445"/>
    <lineage>
        <taxon>Bacteria</taxon>
        <taxon>Bacillati</taxon>
        <taxon>Actinomycetota</taxon>
        <taxon>Actinomycetes</taxon>
        <taxon>Mycobacteriales</taxon>
        <taxon>Mycobacteriaceae</taxon>
        <taxon>Mycobacterium</taxon>
        <taxon>Mycobacterium simiae complex</taxon>
    </lineage>
</organism>
<dbReference type="PANTHER" id="PTHR43400:SF10">
    <property type="entry name" value="3-OXOSTEROID 1-DEHYDROGENASE"/>
    <property type="match status" value="1"/>
</dbReference>
<dbReference type="InterPro" id="IPR036188">
    <property type="entry name" value="FAD/NAD-bd_sf"/>
</dbReference>
<evidence type="ECO:0000313" key="7">
    <source>
        <dbReference type="EMBL" id="ORB01761.1"/>
    </source>
</evidence>
<evidence type="ECO:0000256" key="2">
    <source>
        <dbReference type="ARBA" id="ARBA00022630"/>
    </source>
</evidence>
<dbReference type="EMBL" id="MVHT01000047">
    <property type="protein sequence ID" value="ORB01761.1"/>
    <property type="molecule type" value="Genomic_DNA"/>
</dbReference>
<dbReference type="Gene3D" id="3.90.700.10">
    <property type="entry name" value="Succinate dehydrogenase/fumarate reductase flavoprotein, catalytic domain"/>
    <property type="match status" value="1"/>
</dbReference>